<accession>A0A8H6JJU7</accession>
<keyword evidence="3" id="KW-1185">Reference proteome</keyword>
<proteinExistence type="predicted"/>
<feature type="compositionally biased region" description="Polar residues" evidence="1">
    <location>
        <begin position="14"/>
        <end position="28"/>
    </location>
</feature>
<dbReference type="Proteomes" id="UP000652219">
    <property type="component" value="Unassembled WGS sequence"/>
</dbReference>
<reference evidence="2 3" key="1">
    <citation type="journal article" date="2020" name="Phytopathology">
        <title>Genome Sequence Resources of Colletotrichum truncatum, C. plurivorum, C. musicola, and C. sojae: Four Species Pathogenic to Soybean (Glycine max).</title>
        <authorList>
            <person name="Rogerio F."/>
            <person name="Boufleur T.R."/>
            <person name="Ciampi-Guillardi M."/>
            <person name="Sukno S.A."/>
            <person name="Thon M.R."/>
            <person name="Massola Junior N.S."/>
            <person name="Baroncelli R."/>
        </authorList>
    </citation>
    <scope>NUCLEOTIDE SEQUENCE [LARGE SCALE GENOMIC DNA]</scope>
    <source>
        <strain evidence="2 3">LFN0009</strain>
    </source>
</reference>
<sequence length="195" mass="20205">MAPASQEPEPASPTTRTDSESSVESIAQTYKDLIRSRPGPARGLSVPPGYRTGQLNPKLEPGITRTEAKVGKPINTVASTGALLTALPAMVCLGQCIEARQPEPHCEISERAAGGDADEPGEQAAAALEANLTNLENRLDALLAAFEAADGPGKSGDDHANSKDEEPKKDTPSTRDEGSNGQPEEAPSSAAAKKP</sequence>
<feature type="compositionally biased region" description="Basic and acidic residues" evidence="1">
    <location>
        <begin position="155"/>
        <end position="178"/>
    </location>
</feature>
<evidence type="ECO:0000256" key="1">
    <source>
        <dbReference type="SAM" id="MobiDB-lite"/>
    </source>
</evidence>
<dbReference type="EMBL" id="WIGN01000048">
    <property type="protein sequence ID" value="KAF6813930.1"/>
    <property type="molecule type" value="Genomic_DNA"/>
</dbReference>
<comment type="caution">
    <text evidence="2">The sequence shown here is derived from an EMBL/GenBank/DDBJ whole genome shotgun (WGS) entry which is preliminary data.</text>
</comment>
<organism evidence="2 3">
    <name type="scientific">Colletotrichum sojae</name>
    <dbReference type="NCBI Taxonomy" id="2175907"/>
    <lineage>
        <taxon>Eukaryota</taxon>
        <taxon>Fungi</taxon>
        <taxon>Dikarya</taxon>
        <taxon>Ascomycota</taxon>
        <taxon>Pezizomycotina</taxon>
        <taxon>Sordariomycetes</taxon>
        <taxon>Hypocreomycetidae</taxon>
        <taxon>Glomerellales</taxon>
        <taxon>Glomerellaceae</taxon>
        <taxon>Colletotrichum</taxon>
        <taxon>Colletotrichum orchidearum species complex</taxon>
    </lineage>
</organism>
<evidence type="ECO:0000313" key="2">
    <source>
        <dbReference type="EMBL" id="KAF6813930.1"/>
    </source>
</evidence>
<protein>
    <submittedName>
        <fullName evidence="2">Uncharacterized protein</fullName>
    </submittedName>
</protein>
<gene>
    <name evidence="2" type="ORF">CSOJ01_04336</name>
</gene>
<feature type="compositionally biased region" description="Low complexity" evidence="1">
    <location>
        <begin position="1"/>
        <end position="13"/>
    </location>
</feature>
<dbReference type="AlphaFoldDB" id="A0A8H6JJU7"/>
<feature type="region of interest" description="Disordered" evidence="1">
    <location>
        <begin position="1"/>
        <end position="62"/>
    </location>
</feature>
<name>A0A8H6JJU7_9PEZI</name>
<feature type="region of interest" description="Disordered" evidence="1">
    <location>
        <begin position="149"/>
        <end position="195"/>
    </location>
</feature>
<evidence type="ECO:0000313" key="3">
    <source>
        <dbReference type="Proteomes" id="UP000652219"/>
    </source>
</evidence>